<dbReference type="Gene3D" id="3.40.50.1000">
    <property type="entry name" value="HAD superfamily/HAD-like"/>
    <property type="match status" value="1"/>
</dbReference>
<dbReference type="GO" id="GO:0008967">
    <property type="term" value="F:phosphoglycolate phosphatase activity"/>
    <property type="evidence" value="ECO:0007669"/>
    <property type="project" value="TreeGrafter"/>
</dbReference>
<dbReference type="PANTHER" id="PTHR43434">
    <property type="entry name" value="PHOSPHOGLYCOLATE PHOSPHATASE"/>
    <property type="match status" value="1"/>
</dbReference>
<accession>A0A1F7I6P1</accession>
<proteinExistence type="predicted"/>
<organism evidence="1 2">
    <name type="scientific">Candidatus Roizmanbacteria bacterium RIFCSPLOWO2_01_FULL_35_13</name>
    <dbReference type="NCBI Taxonomy" id="1802055"/>
    <lineage>
        <taxon>Bacteria</taxon>
        <taxon>Candidatus Roizmaniibacteriota</taxon>
    </lineage>
</organism>
<comment type="caution">
    <text evidence="1">The sequence shown here is derived from an EMBL/GenBank/DDBJ whole genome shotgun (WGS) entry which is preliminary data.</text>
</comment>
<dbReference type="AlphaFoldDB" id="A0A1F7I6P1"/>
<dbReference type="InterPro" id="IPR006439">
    <property type="entry name" value="HAD-SF_hydro_IA"/>
</dbReference>
<dbReference type="InterPro" id="IPR036412">
    <property type="entry name" value="HAD-like_sf"/>
</dbReference>
<protein>
    <recommendedName>
        <fullName evidence="3">HAD family hydrolase</fullName>
    </recommendedName>
</protein>
<dbReference type="GO" id="GO:0006281">
    <property type="term" value="P:DNA repair"/>
    <property type="evidence" value="ECO:0007669"/>
    <property type="project" value="TreeGrafter"/>
</dbReference>
<dbReference type="InterPro" id="IPR041492">
    <property type="entry name" value="HAD_2"/>
</dbReference>
<dbReference type="PANTHER" id="PTHR43434:SF1">
    <property type="entry name" value="PHOSPHOGLYCOLATE PHOSPHATASE"/>
    <property type="match status" value="1"/>
</dbReference>
<sequence length="104" mass="11814">MIKQYNLENYLDLVISADDVVKAKPDPEAVIKAVNKLKIKAEEVLVVGDSKSDILIGNTAGSKTALFFIKEYKLYYNLDEIKKTNPNYIIDRVSELKQILVKPR</sequence>
<dbReference type="NCBIfam" id="TIGR01509">
    <property type="entry name" value="HAD-SF-IA-v3"/>
    <property type="match status" value="1"/>
</dbReference>
<evidence type="ECO:0000313" key="1">
    <source>
        <dbReference type="EMBL" id="OGK39015.1"/>
    </source>
</evidence>
<dbReference type="Pfam" id="PF13419">
    <property type="entry name" value="HAD_2"/>
    <property type="match status" value="1"/>
</dbReference>
<dbReference type="InterPro" id="IPR050155">
    <property type="entry name" value="HAD-like_hydrolase_sf"/>
</dbReference>
<dbReference type="STRING" id="1802055.A3A74_06810"/>
<evidence type="ECO:0000313" key="2">
    <source>
        <dbReference type="Proteomes" id="UP000179270"/>
    </source>
</evidence>
<name>A0A1F7I6P1_9BACT</name>
<dbReference type="Proteomes" id="UP000179270">
    <property type="component" value="Unassembled WGS sequence"/>
</dbReference>
<dbReference type="NCBIfam" id="TIGR01549">
    <property type="entry name" value="HAD-SF-IA-v1"/>
    <property type="match status" value="1"/>
</dbReference>
<evidence type="ECO:0008006" key="3">
    <source>
        <dbReference type="Google" id="ProtNLM"/>
    </source>
</evidence>
<dbReference type="InterPro" id="IPR023214">
    <property type="entry name" value="HAD_sf"/>
</dbReference>
<dbReference type="EMBL" id="MGAF01000061">
    <property type="protein sequence ID" value="OGK39015.1"/>
    <property type="molecule type" value="Genomic_DNA"/>
</dbReference>
<reference evidence="1 2" key="1">
    <citation type="journal article" date="2016" name="Nat. Commun.">
        <title>Thousands of microbial genomes shed light on interconnected biogeochemical processes in an aquifer system.</title>
        <authorList>
            <person name="Anantharaman K."/>
            <person name="Brown C.T."/>
            <person name="Hug L.A."/>
            <person name="Sharon I."/>
            <person name="Castelle C.J."/>
            <person name="Probst A.J."/>
            <person name="Thomas B.C."/>
            <person name="Singh A."/>
            <person name="Wilkins M.J."/>
            <person name="Karaoz U."/>
            <person name="Brodie E.L."/>
            <person name="Williams K.H."/>
            <person name="Hubbard S.S."/>
            <person name="Banfield J.F."/>
        </authorList>
    </citation>
    <scope>NUCLEOTIDE SEQUENCE [LARGE SCALE GENOMIC DNA]</scope>
</reference>
<dbReference type="GO" id="GO:0005829">
    <property type="term" value="C:cytosol"/>
    <property type="evidence" value="ECO:0007669"/>
    <property type="project" value="TreeGrafter"/>
</dbReference>
<dbReference type="SUPFAM" id="SSF56784">
    <property type="entry name" value="HAD-like"/>
    <property type="match status" value="1"/>
</dbReference>
<gene>
    <name evidence="1" type="ORF">A3A74_06810</name>
</gene>